<dbReference type="Gene3D" id="3.10.310.10">
    <property type="entry name" value="Diaminopimelate Epimerase, Chain A, domain 1"/>
    <property type="match status" value="2"/>
</dbReference>
<name>A0ABD3G212_9STRA</name>
<proteinExistence type="inferred from homology"/>
<evidence type="ECO:0000313" key="4">
    <source>
        <dbReference type="Proteomes" id="UP001632037"/>
    </source>
</evidence>
<dbReference type="InterPro" id="IPR003719">
    <property type="entry name" value="Phenazine_PhzF-like"/>
</dbReference>
<keyword evidence="2" id="KW-0413">Isomerase</keyword>
<dbReference type="PANTHER" id="PTHR13774">
    <property type="entry name" value="PHENAZINE BIOSYNTHESIS PROTEIN"/>
    <property type="match status" value="1"/>
</dbReference>
<dbReference type="PANTHER" id="PTHR13774:SF17">
    <property type="entry name" value="PHENAZINE BIOSYNTHESIS-LIKE DOMAIN-CONTAINING PROTEIN"/>
    <property type="match status" value="1"/>
</dbReference>
<evidence type="ECO:0000313" key="3">
    <source>
        <dbReference type="EMBL" id="KAL3673013.1"/>
    </source>
</evidence>
<gene>
    <name evidence="3" type="ORF">V7S43_002310</name>
</gene>
<dbReference type="Pfam" id="PF02567">
    <property type="entry name" value="PhzC-PhzF"/>
    <property type="match status" value="1"/>
</dbReference>
<dbReference type="SUPFAM" id="SSF54506">
    <property type="entry name" value="Diaminopimelate epimerase-like"/>
    <property type="match status" value="1"/>
</dbReference>
<organism evidence="3 4">
    <name type="scientific">Phytophthora oleae</name>
    <dbReference type="NCBI Taxonomy" id="2107226"/>
    <lineage>
        <taxon>Eukaryota</taxon>
        <taxon>Sar</taxon>
        <taxon>Stramenopiles</taxon>
        <taxon>Oomycota</taxon>
        <taxon>Peronosporomycetes</taxon>
        <taxon>Peronosporales</taxon>
        <taxon>Peronosporaceae</taxon>
        <taxon>Phytophthora</taxon>
    </lineage>
</organism>
<dbReference type="EMBL" id="JBIMZQ010000003">
    <property type="protein sequence ID" value="KAL3673013.1"/>
    <property type="molecule type" value="Genomic_DNA"/>
</dbReference>
<dbReference type="AlphaFoldDB" id="A0ABD3G212"/>
<dbReference type="Proteomes" id="UP001632037">
    <property type="component" value="Unassembled WGS sequence"/>
</dbReference>
<evidence type="ECO:0000256" key="2">
    <source>
        <dbReference type="ARBA" id="ARBA00023235"/>
    </source>
</evidence>
<comment type="similarity">
    <text evidence="1">Belongs to the PhzF family.</text>
</comment>
<comment type="caution">
    <text evidence="3">The sequence shown here is derived from an EMBL/GenBank/DDBJ whole genome shotgun (WGS) entry which is preliminary data.</text>
</comment>
<sequence>MEEQAVPFVQVDAFTHGLFQGNPAVVILLQPPAFHRQGASKWMQKVAQEKNLNATAFVAPRERPEGDIAYNIKWFSPLVEFTMCGHGTFIGRCCSTGLRSGASYPNDSLLQSRFRVVLNFPVKPIRKLPPGTSREVVAAALRVSTTGVLDVQLALNDVIVRVDKETFLTLKPDFHRLAEIDTGVAVTTEAPSDRGDFQSRFFAPRIGINEDFVTASAHCGLGPYWSAILGKKKLVGYQSTPTRGGSIEIHLDEEHPDRVQLKCEGVVVARGMLTALN</sequence>
<accession>A0ABD3G212</accession>
<keyword evidence="4" id="KW-1185">Reference proteome</keyword>
<dbReference type="PIRSF" id="PIRSF016184">
    <property type="entry name" value="PhzC_PhzF"/>
    <property type="match status" value="1"/>
</dbReference>
<dbReference type="GO" id="GO:0016853">
    <property type="term" value="F:isomerase activity"/>
    <property type="evidence" value="ECO:0007669"/>
    <property type="project" value="UniProtKB-KW"/>
</dbReference>
<evidence type="ECO:0000256" key="1">
    <source>
        <dbReference type="ARBA" id="ARBA00008270"/>
    </source>
</evidence>
<reference evidence="3 4" key="1">
    <citation type="submission" date="2024-09" db="EMBL/GenBank/DDBJ databases">
        <title>Genome sequencing and assembly of Phytophthora oleae, isolate VK10A, causative agent of rot of olive drupes.</title>
        <authorList>
            <person name="Conti Taguali S."/>
            <person name="Riolo M."/>
            <person name="La Spada F."/>
            <person name="Cacciola S.O."/>
            <person name="Dionisio G."/>
        </authorList>
    </citation>
    <scope>NUCLEOTIDE SEQUENCE [LARGE SCALE GENOMIC DNA]</scope>
    <source>
        <strain evidence="3 4">VK10A</strain>
    </source>
</reference>
<protein>
    <submittedName>
        <fullName evidence="3">Uncharacterized protein</fullName>
    </submittedName>
</protein>